<dbReference type="InterPro" id="IPR011701">
    <property type="entry name" value="MFS"/>
</dbReference>
<feature type="transmembrane region" description="Helical" evidence="6">
    <location>
        <begin position="97"/>
        <end position="117"/>
    </location>
</feature>
<evidence type="ECO:0000256" key="2">
    <source>
        <dbReference type="ARBA" id="ARBA00022475"/>
    </source>
</evidence>
<evidence type="ECO:0000256" key="3">
    <source>
        <dbReference type="ARBA" id="ARBA00022692"/>
    </source>
</evidence>
<dbReference type="SUPFAM" id="SSF103473">
    <property type="entry name" value="MFS general substrate transporter"/>
    <property type="match status" value="1"/>
</dbReference>
<keyword evidence="4 6" id="KW-1133">Transmembrane helix</keyword>
<dbReference type="PANTHER" id="PTHR43124">
    <property type="entry name" value="PURINE EFFLUX PUMP PBUE"/>
    <property type="match status" value="1"/>
</dbReference>
<feature type="transmembrane region" description="Helical" evidence="6">
    <location>
        <begin position="39"/>
        <end position="60"/>
    </location>
</feature>
<evidence type="ECO:0000259" key="7">
    <source>
        <dbReference type="PROSITE" id="PS50850"/>
    </source>
</evidence>
<dbReference type="CDD" id="cd17324">
    <property type="entry name" value="MFS_NepI_like"/>
    <property type="match status" value="1"/>
</dbReference>
<feature type="transmembrane region" description="Helical" evidence="6">
    <location>
        <begin position="348"/>
        <end position="370"/>
    </location>
</feature>
<protein>
    <submittedName>
        <fullName evidence="8">Predicted arabinose efflux permease, MFS family</fullName>
    </submittedName>
</protein>
<dbReference type="Proteomes" id="UP000199372">
    <property type="component" value="Unassembled WGS sequence"/>
</dbReference>
<feature type="transmembrane region" description="Helical" evidence="6">
    <location>
        <begin position="288"/>
        <end position="306"/>
    </location>
</feature>
<dbReference type="PROSITE" id="PS50850">
    <property type="entry name" value="MFS"/>
    <property type="match status" value="1"/>
</dbReference>
<feature type="transmembrane region" description="Helical" evidence="6">
    <location>
        <begin position="7"/>
        <end position="27"/>
    </location>
</feature>
<organism evidence="8 9">
    <name type="scientific">Palleronia pelagia</name>
    <dbReference type="NCBI Taxonomy" id="387096"/>
    <lineage>
        <taxon>Bacteria</taxon>
        <taxon>Pseudomonadati</taxon>
        <taxon>Pseudomonadota</taxon>
        <taxon>Alphaproteobacteria</taxon>
        <taxon>Rhodobacterales</taxon>
        <taxon>Roseobacteraceae</taxon>
        <taxon>Palleronia</taxon>
    </lineage>
</organism>
<dbReference type="PANTHER" id="PTHR43124:SF10">
    <property type="entry name" value="PURINE EFFLUX PUMP PBUE"/>
    <property type="match status" value="1"/>
</dbReference>
<gene>
    <name evidence="8" type="ORF">SAMN04488011_10342</name>
</gene>
<dbReference type="GO" id="GO:0005886">
    <property type="term" value="C:plasma membrane"/>
    <property type="evidence" value="ECO:0007669"/>
    <property type="project" value="UniProtKB-SubCell"/>
</dbReference>
<keyword evidence="9" id="KW-1185">Reference proteome</keyword>
<dbReference type="InterPro" id="IPR020846">
    <property type="entry name" value="MFS_dom"/>
</dbReference>
<evidence type="ECO:0000313" key="9">
    <source>
        <dbReference type="Proteomes" id="UP000199372"/>
    </source>
</evidence>
<dbReference type="EMBL" id="FOCM01000003">
    <property type="protein sequence ID" value="SEN21113.1"/>
    <property type="molecule type" value="Genomic_DNA"/>
</dbReference>
<feature type="transmembrane region" description="Helical" evidence="6">
    <location>
        <begin position="234"/>
        <end position="252"/>
    </location>
</feature>
<evidence type="ECO:0000256" key="5">
    <source>
        <dbReference type="ARBA" id="ARBA00023136"/>
    </source>
</evidence>
<evidence type="ECO:0000256" key="1">
    <source>
        <dbReference type="ARBA" id="ARBA00004651"/>
    </source>
</evidence>
<keyword evidence="5 6" id="KW-0472">Membrane</keyword>
<evidence type="ECO:0000256" key="6">
    <source>
        <dbReference type="SAM" id="Phobius"/>
    </source>
</evidence>
<feature type="transmembrane region" description="Helical" evidence="6">
    <location>
        <begin position="155"/>
        <end position="172"/>
    </location>
</feature>
<feature type="transmembrane region" description="Helical" evidence="6">
    <location>
        <begin position="193"/>
        <end position="214"/>
    </location>
</feature>
<dbReference type="AlphaFoldDB" id="A0A1H8ENQ9"/>
<feature type="transmembrane region" description="Helical" evidence="6">
    <location>
        <begin position="264"/>
        <end position="282"/>
    </location>
</feature>
<sequence>MIWSLSASNFVIGMGAFVLIGLVTPIADDMDLSPPRVGAAMTTYAIAYALLSPFLVSLTGALGRRRVLALAMTIFAGGNLLTALAPSEFVLHLSRVVAAAGAGMFTPVTSSVAAALAPPQARGRALANVIVGLTVAQVLGVPVGSFVGYTFGWRAGFLIVVALALPCLWLIWTRVPKGLEVAPASLRQLGRTLLDGPVILAVLFTASFLGSVYVLYTYLAPLLEQTMGFGRNGVTAALVVFGLGAVMGNILGGRMTDRLGPVRTLVILSSAQILVMPVFSLLPVPAPALFALLLVWSIFGWSFMAGQQVRIIGLNPGAASVILSLNAAAIYVGAALGSAVGASVLGGFGIGALGLAAGLCAVVPLLHVLVSRWISGR</sequence>
<evidence type="ECO:0000313" key="8">
    <source>
        <dbReference type="EMBL" id="SEN21113.1"/>
    </source>
</evidence>
<feature type="transmembrane region" description="Helical" evidence="6">
    <location>
        <begin position="129"/>
        <end position="149"/>
    </location>
</feature>
<accession>A0A1H8ENQ9</accession>
<evidence type="ECO:0000256" key="4">
    <source>
        <dbReference type="ARBA" id="ARBA00022989"/>
    </source>
</evidence>
<dbReference type="InterPro" id="IPR050189">
    <property type="entry name" value="MFS_Efflux_Transporters"/>
</dbReference>
<reference evidence="9" key="1">
    <citation type="submission" date="2016-10" db="EMBL/GenBank/DDBJ databases">
        <authorList>
            <person name="Varghese N."/>
            <person name="Submissions S."/>
        </authorList>
    </citation>
    <scope>NUCLEOTIDE SEQUENCE [LARGE SCALE GENOMIC DNA]</scope>
    <source>
        <strain evidence="9">DSM 26893</strain>
    </source>
</reference>
<feature type="transmembrane region" description="Helical" evidence="6">
    <location>
        <begin position="318"/>
        <end position="342"/>
    </location>
</feature>
<keyword evidence="2" id="KW-1003">Cell membrane</keyword>
<dbReference type="Pfam" id="PF07690">
    <property type="entry name" value="MFS_1"/>
    <property type="match status" value="1"/>
</dbReference>
<feature type="domain" description="Major facilitator superfamily (MFS) profile" evidence="7">
    <location>
        <begin position="1"/>
        <end position="377"/>
    </location>
</feature>
<dbReference type="Gene3D" id="1.20.1250.20">
    <property type="entry name" value="MFS general substrate transporter like domains"/>
    <property type="match status" value="1"/>
</dbReference>
<dbReference type="GO" id="GO:0022857">
    <property type="term" value="F:transmembrane transporter activity"/>
    <property type="evidence" value="ECO:0007669"/>
    <property type="project" value="InterPro"/>
</dbReference>
<feature type="transmembrane region" description="Helical" evidence="6">
    <location>
        <begin position="67"/>
        <end position="85"/>
    </location>
</feature>
<dbReference type="InterPro" id="IPR036259">
    <property type="entry name" value="MFS_trans_sf"/>
</dbReference>
<comment type="subcellular location">
    <subcellularLocation>
        <location evidence="1">Cell membrane</location>
        <topology evidence="1">Multi-pass membrane protein</topology>
    </subcellularLocation>
</comment>
<proteinExistence type="predicted"/>
<name>A0A1H8ENQ9_9RHOB</name>
<keyword evidence="3 6" id="KW-0812">Transmembrane</keyword>